<protein>
    <recommendedName>
        <fullName evidence="4">Coenzyme Q-binding protein COQ10 START domain-containing protein</fullName>
    </recommendedName>
</protein>
<accession>A0A367INK7</accession>
<keyword evidence="3" id="KW-1185">Reference proteome</keyword>
<proteinExistence type="predicted"/>
<evidence type="ECO:0000313" key="2">
    <source>
        <dbReference type="EMBL" id="RCH79216.1"/>
    </source>
</evidence>
<feature type="region of interest" description="Disordered" evidence="1">
    <location>
        <begin position="203"/>
        <end position="234"/>
    </location>
</feature>
<dbReference type="OrthoDB" id="2264734at2759"/>
<reference evidence="2 3" key="1">
    <citation type="journal article" date="2018" name="G3 (Bethesda)">
        <title>Phylogenetic and Phylogenomic Definition of Rhizopus Species.</title>
        <authorList>
            <person name="Gryganskyi A.P."/>
            <person name="Golan J."/>
            <person name="Dolatabadi S."/>
            <person name="Mondo S."/>
            <person name="Robb S."/>
            <person name="Idnurm A."/>
            <person name="Muszewska A."/>
            <person name="Steczkiewicz K."/>
            <person name="Masonjones S."/>
            <person name="Liao H.L."/>
            <person name="Gajdeczka M.T."/>
            <person name="Anike F."/>
            <person name="Vuek A."/>
            <person name="Anishchenko I.M."/>
            <person name="Voigt K."/>
            <person name="de Hoog G.S."/>
            <person name="Smith M.E."/>
            <person name="Heitman J."/>
            <person name="Vilgalys R."/>
            <person name="Stajich J.E."/>
        </authorList>
    </citation>
    <scope>NUCLEOTIDE SEQUENCE [LARGE SCALE GENOMIC DNA]</scope>
    <source>
        <strain evidence="2 3">LSU 92-RS-03</strain>
    </source>
</reference>
<evidence type="ECO:0008006" key="4">
    <source>
        <dbReference type="Google" id="ProtNLM"/>
    </source>
</evidence>
<organism evidence="2 3">
    <name type="scientific">Rhizopus stolonifer</name>
    <name type="common">Rhizopus nigricans</name>
    <dbReference type="NCBI Taxonomy" id="4846"/>
    <lineage>
        <taxon>Eukaryota</taxon>
        <taxon>Fungi</taxon>
        <taxon>Fungi incertae sedis</taxon>
        <taxon>Mucoromycota</taxon>
        <taxon>Mucoromycotina</taxon>
        <taxon>Mucoromycetes</taxon>
        <taxon>Mucorales</taxon>
        <taxon>Mucorineae</taxon>
        <taxon>Rhizopodaceae</taxon>
        <taxon>Rhizopus</taxon>
    </lineage>
</organism>
<evidence type="ECO:0000256" key="1">
    <source>
        <dbReference type="SAM" id="MobiDB-lite"/>
    </source>
</evidence>
<dbReference type="AlphaFoldDB" id="A0A367INK7"/>
<dbReference type="SUPFAM" id="SSF55961">
    <property type="entry name" value="Bet v1-like"/>
    <property type="match status" value="1"/>
</dbReference>
<dbReference type="EMBL" id="PJQM01006720">
    <property type="protein sequence ID" value="RCH79216.1"/>
    <property type="molecule type" value="Genomic_DNA"/>
</dbReference>
<dbReference type="Proteomes" id="UP000253551">
    <property type="component" value="Unassembled WGS sequence"/>
</dbReference>
<sequence>MLSAFTALVGVLILVPTIPLVLYAIGLLLPSSHIVSRSTKYNTTADILWAILTSVEDYPAWRSHIDRVTVRRDEFENEINKYDQDNRLTFVEYTKKDRRTVVMHVEQEHARKLLRVLEERPYIAPGGEQIKKSSTFSGSWTFTIEPVEGERAVILKITEQGVIKKPMVRVSHMLFFGYHRRIDRFMKDLAKEVELGILDNMSEQQQQEEEEQQQQQQEEDYEAGPDDSVLLPSKHMTESKLLDKEWDMMNEVYEKKS</sequence>
<dbReference type="Gene3D" id="3.30.530.20">
    <property type="match status" value="1"/>
</dbReference>
<dbReference type="InterPro" id="IPR023393">
    <property type="entry name" value="START-like_dom_sf"/>
</dbReference>
<name>A0A367INK7_RHIST</name>
<feature type="compositionally biased region" description="Acidic residues" evidence="1">
    <location>
        <begin position="206"/>
        <end position="225"/>
    </location>
</feature>
<comment type="caution">
    <text evidence="2">The sequence shown here is derived from an EMBL/GenBank/DDBJ whole genome shotgun (WGS) entry which is preliminary data.</text>
</comment>
<gene>
    <name evidence="2" type="ORF">CU098_006756</name>
</gene>
<evidence type="ECO:0000313" key="3">
    <source>
        <dbReference type="Proteomes" id="UP000253551"/>
    </source>
</evidence>